<dbReference type="InterPro" id="IPR036388">
    <property type="entry name" value="WH-like_DNA-bd_sf"/>
</dbReference>
<dbReference type="AlphaFoldDB" id="A0A853BUY0"/>
<reference evidence="2 3" key="1">
    <citation type="submission" date="2020-07" db="EMBL/GenBank/DDBJ databases">
        <title>Sequencing the genomes of 1000 actinobacteria strains.</title>
        <authorList>
            <person name="Klenk H.-P."/>
        </authorList>
    </citation>
    <scope>NUCLEOTIDE SEQUENCE [LARGE SCALE GENOMIC DNA]</scope>
    <source>
        <strain evidence="2 3">DSM 45927</strain>
    </source>
</reference>
<dbReference type="Gene3D" id="1.10.10.10">
    <property type="entry name" value="Winged helix-like DNA-binding domain superfamily/Winged helix DNA-binding domain"/>
    <property type="match status" value="1"/>
</dbReference>
<dbReference type="Proteomes" id="UP000575985">
    <property type="component" value="Unassembled WGS sequence"/>
</dbReference>
<evidence type="ECO:0000313" key="2">
    <source>
        <dbReference type="EMBL" id="NYI98317.1"/>
    </source>
</evidence>
<proteinExistence type="predicted"/>
<dbReference type="InterPro" id="IPR011991">
    <property type="entry name" value="ArsR-like_HTH"/>
</dbReference>
<dbReference type="SUPFAM" id="SSF46785">
    <property type="entry name" value="Winged helix' DNA-binding domain"/>
    <property type="match status" value="1"/>
</dbReference>
<dbReference type="RefSeq" id="WP_179769489.1">
    <property type="nucleotide sequence ID" value="NZ_JACCFO010000001.1"/>
</dbReference>
<dbReference type="EMBL" id="JACCFO010000001">
    <property type="protein sequence ID" value="NYI98317.1"/>
    <property type="molecule type" value="Genomic_DNA"/>
</dbReference>
<feature type="compositionally biased region" description="Basic and acidic residues" evidence="1">
    <location>
        <begin position="80"/>
        <end position="93"/>
    </location>
</feature>
<name>A0A853BUY0_9ACTN</name>
<protein>
    <submittedName>
        <fullName evidence="2">Biotin operon repressor</fullName>
    </submittedName>
</protein>
<evidence type="ECO:0000256" key="1">
    <source>
        <dbReference type="SAM" id="MobiDB-lite"/>
    </source>
</evidence>
<comment type="caution">
    <text evidence="2">The sequence shown here is derived from an EMBL/GenBank/DDBJ whole genome shotgun (WGS) entry which is preliminary data.</text>
</comment>
<feature type="region of interest" description="Disordered" evidence="1">
    <location>
        <begin position="45"/>
        <end position="154"/>
    </location>
</feature>
<dbReference type="CDD" id="cd00090">
    <property type="entry name" value="HTH_ARSR"/>
    <property type="match status" value="1"/>
</dbReference>
<feature type="compositionally biased region" description="Low complexity" evidence="1">
    <location>
        <begin position="69"/>
        <end position="79"/>
    </location>
</feature>
<gene>
    <name evidence="2" type="ORF">HNR12_004594</name>
</gene>
<evidence type="ECO:0000313" key="3">
    <source>
        <dbReference type="Proteomes" id="UP000575985"/>
    </source>
</evidence>
<dbReference type="InterPro" id="IPR036390">
    <property type="entry name" value="WH_DNA-bd_sf"/>
</dbReference>
<keyword evidence="3" id="KW-1185">Reference proteome</keyword>
<sequence>MSSTAVRADITAHLRTITAPASAAEIATALGKARSTVTAALRDLEQAGHAVRTPGGRDSGRRQPDLWTAAPADAPAEAPEQPRTDEESFRSAEGEATDASGSAPAGAVDHPPAAPGRHSDTGPGDGAEAASVQHPAVAPGVASTPKTANETVPAPEAPVAINPVTKTARLEPGALRLMVHAILRDSPQEEFSPTEISHLLRGRSVGAIQNALARLVNDGQAVLTCEAPRRYSAA</sequence>
<organism evidence="2 3">
    <name type="scientific">Streptomonospora nanhaiensis</name>
    <dbReference type="NCBI Taxonomy" id="1323731"/>
    <lineage>
        <taxon>Bacteria</taxon>
        <taxon>Bacillati</taxon>
        <taxon>Actinomycetota</taxon>
        <taxon>Actinomycetes</taxon>
        <taxon>Streptosporangiales</taxon>
        <taxon>Nocardiopsidaceae</taxon>
        <taxon>Streptomonospora</taxon>
    </lineage>
</organism>
<accession>A0A853BUY0</accession>